<proteinExistence type="predicted"/>
<dbReference type="InterPro" id="IPR005184">
    <property type="entry name" value="DUF306_Meta_HslJ"/>
</dbReference>
<sequence length="411" mass="43887">MIRFLALGLVLCAALIPEARADETRAVTGTLTYRQKIGLPPGARAVVRAEGRFGVTLSEVTLEGDALEMPRGFVLEVPSGLSGRVRALIKVNGTPRWINEGVPFFAGEEAVTLGELFVDPVSPLAFATAFICGDMRVSVGMLGDEAVLRAEGRDIPLAQVKSASGARYDAVNEPGTSVWNKGGATVVRLSGRDLPECRKVLPPAKRPYRARGNEPGWHVALAGDTAEVVADYGEITREAPRPAPEAVPGGFRFDLSEAGARLLVEERMCHDNMSGMPYPDTAQLVLDGRVLRGCGGDPVDLLTGAAWRITALGDAALIEPERLSINFLDGGRVAGSGGCNRIVGGFSLSGEGLHFGPMASTMMACPETLMEQERRMLDSLEQVVAFDVDTRGRLILLAEDRRTVLIEAVRP</sequence>
<keyword evidence="3" id="KW-0564">Palmitate</keyword>
<keyword evidence="4" id="KW-0449">Lipoprotein</keyword>
<evidence type="ECO:0000259" key="6">
    <source>
        <dbReference type="Pfam" id="PF03724"/>
    </source>
</evidence>
<keyword evidence="9" id="KW-1185">Reference proteome</keyword>
<evidence type="ECO:0000256" key="5">
    <source>
        <dbReference type="SAM" id="SignalP"/>
    </source>
</evidence>
<feature type="signal peptide" evidence="5">
    <location>
        <begin position="1"/>
        <end position="21"/>
    </location>
</feature>
<dbReference type="PANTHER" id="PTHR35535">
    <property type="entry name" value="HEAT SHOCK PROTEIN HSLJ"/>
    <property type="match status" value="1"/>
</dbReference>
<dbReference type="InterPro" id="IPR053147">
    <property type="entry name" value="Hsp_HslJ-like"/>
</dbReference>
<name>A0ABV5HY38_9RHOB</name>
<dbReference type="EMBL" id="JBHMEC010000003">
    <property type="protein sequence ID" value="MFB9148640.1"/>
    <property type="molecule type" value="Genomic_DNA"/>
</dbReference>
<evidence type="ECO:0000256" key="4">
    <source>
        <dbReference type="ARBA" id="ARBA00023288"/>
    </source>
</evidence>
<evidence type="ECO:0000313" key="8">
    <source>
        <dbReference type="EMBL" id="MFB9148640.1"/>
    </source>
</evidence>
<feature type="domain" description="DUF306" evidence="6">
    <location>
        <begin position="302"/>
        <end position="405"/>
    </location>
</feature>
<dbReference type="InterPro" id="IPR038670">
    <property type="entry name" value="HslJ-like_sf"/>
</dbReference>
<feature type="chain" id="PRO_5045847870" evidence="5">
    <location>
        <begin position="22"/>
        <end position="411"/>
    </location>
</feature>
<dbReference type="Gene3D" id="2.40.128.200">
    <property type="match status" value="1"/>
</dbReference>
<dbReference type="InterPro" id="IPR018660">
    <property type="entry name" value="MliC"/>
</dbReference>
<dbReference type="Gene3D" id="2.40.128.270">
    <property type="match status" value="1"/>
</dbReference>
<dbReference type="InterPro" id="IPR036328">
    <property type="entry name" value="MliC_sf"/>
</dbReference>
<evidence type="ECO:0000256" key="3">
    <source>
        <dbReference type="ARBA" id="ARBA00023139"/>
    </source>
</evidence>
<evidence type="ECO:0000256" key="1">
    <source>
        <dbReference type="ARBA" id="ARBA00022729"/>
    </source>
</evidence>
<accession>A0ABV5HY38</accession>
<organism evidence="8 9">
    <name type="scientific">Roseovarius ramblicola</name>
    <dbReference type="NCBI Taxonomy" id="2022336"/>
    <lineage>
        <taxon>Bacteria</taxon>
        <taxon>Pseudomonadati</taxon>
        <taxon>Pseudomonadota</taxon>
        <taxon>Alphaproteobacteria</taxon>
        <taxon>Rhodobacterales</taxon>
        <taxon>Roseobacteraceae</taxon>
        <taxon>Roseovarius</taxon>
    </lineage>
</organism>
<dbReference type="Proteomes" id="UP001589670">
    <property type="component" value="Unassembled WGS sequence"/>
</dbReference>
<gene>
    <name evidence="8" type="ORF">ACFFU4_02610</name>
</gene>
<protein>
    <submittedName>
        <fullName evidence="8">META domain-containing protein</fullName>
    </submittedName>
</protein>
<dbReference type="Pfam" id="PF09864">
    <property type="entry name" value="MliC"/>
    <property type="match status" value="1"/>
</dbReference>
<comment type="caution">
    <text evidence="8">The sequence shown here is derived from an EMBL/GenBank/DDBJ whole genome shotgun (WGS) entry which is preliminary data.</text>
</comment>
<keyword evidence="1 5" id="KW-0732">Signal</keyword>
<dbReference type="RefSeq" id="WP_377066759.1">
    <property type="nucleotide sequence ID" value="NZ_JBHMEC010000003.1"/>
</dbReference>
<dbReference type="Pfam" id="PF03724">
    <property type="entry name" value="META"/>
    <property type="match status" value="1"/>
</dbReference>
<feature type="domain" description="C-type lysozyme inhibitor" evidence="7">
    <location>
        <begin position="132"/>
        <end position="191"/>
    </location>
</feature>
<evidence type="ECO:0000313" key="9">
    <source>
        <dbReference type="Proteomes" id="UP001589670"/>
    </source>
</evidence>
<dbReference type="SUPFAM" id="SSF141488">
    <property type="entry name" value="YdhA-like"/>
    <property type="match status" value="1"/>
</dbReference>
<evidence type="ECO:0000259" key="7">
    <source>
        <dbReference type="Pfam" id="PF09864"/>
    </source>
</evidence>
<keyword evidence="2" id="KW-0472">Membrane</keyword>
<evidence type="ECO:0000256" key="2">
    <source>
        <dbReference type="ARBA" id="ARBA00023136"/>
    </source>
</evidence>
<reference evidence="8 9" key="1">
    <citation type="submission" date="2024-09" db="EMBL/GenBank/DDBJ databases">
        <authorList>
            <person name="Sun Q."/>
            <person name="Mori K."/>
        </authorList>
    </citation>
    <scope>NUCLEOTIDE SEQUENCE [LARGE SCALE GENOMIC DNA]</scope>
    <source>
        <strain evidence="8 9">CECT 9424</strain>
    </source>
</reference>
<dbReference type="PANTHER" id="PTHR35535:SF1">
    <property type="entry name" value="HEAT SHOCK PROTEIN HSLJ"/>
    <property type="match status" value="1"/>
</dbReference>